<dbReference type="InterPro" id="IPR000160">
    <property type="entry name" value="GGDEF_dom"/>
</dbReference>
<evidence type="ECO:0000259" key="4">
    <source>
        <dbReference type="PROSITE" id="PS50887"/>
    </source>
</evidence>
<evidence type="ECO:0000313" key="5">
    <source>
        <dbReference type="EMBL" id="GAA1499484.1"/>
    </source>
</evidence>
<feature type="transmembrane region" description="Helical" evidence="2">
    <location>
        <begin position="232"/>
        <end position="251"/>
    </location>
</feature>
<sequence length="790" mass="83961">MGALRRLRAMSGPMRASCLVLAACTTWFLVNLVTPVGPPVLLWLPTPAGALLLTAAFRRTARTMTLPAPTRRFWGHLSIAALCVGVAHTGQAIDVLTHPDVGGAYNGPVLLAFDSAAVLLILYALYRLPLSRRSAGERLRVALDGGTVVAGAAVFIWHFQARVALRTDNRNEVLGALILAVLALVVVLAVAKVMLSGYEFIDKSALQWLAFSIFYGATSSMLQPLLASGHPHLMSTQFGIPVVCCLASWAAERERGAPRKAAVAVTAKRRPFSLVPYAAVAAVYVLLVVETWFGDHGDEKMLVLGAVTLTALVMVRQVAAFVDNGRLLARLDHTATHDALTQLPNRALFGQRLQQALRESGPVSVALIDLDDFKEVNDTLGHEVGDLLLVEVARRLAGRAGAADTVARLGGDEFVVVLPGADPAAASLAVERLADALRAPAVVNGHELPISASIGIADGRDGDDPSLLLRRADIAMYAAKRLTGTAYLHYDCAMSELGGEKGVAGAGDDHPSQLREAIDSGRCFLVYQPIVSLDDGRLVGAEALVRWDHPVHGVLPPDAFIPLAERTGLIVPLGRFVFADACRQFAAWDARHGAAAPAVLNINVSPRELREADYAGFVAETLTLHAVDPARIVLEITESMALTLGPATATLERLRALGLRISLDDFGTGSSTLRLLHDCPVDEVKLDRSFTQAPASPSGEGRPPVAAAVIQLAQALRLHAVAEGVETPEQAEQLRSLGYRSAQGYHFARPVPAAQLTEWMTDRAPRPTTSPGSAATAPTRSDAAPTRVAT</sequence>
<feature type="compositionally biased region" description="Low complexity" evidence="1">
    <location>
        <begin position="766"/>
        <end position="781"/>
    </location>
</feature>
<dbReference type="SUPFAM" id="SSF55073">
    <property type="entry name" value="Nucleotide cyclase"/>
    <property type="match status" value="1"/>
</dbReference>
<dbReference type="Gene3D" id="3.30.70.270">
    <property type="match status" value="1"/>
</dbReference>
<feature type="region of interest" description="Disordered" evidence="1">
    <location>
        <begin position="763"/>
        <end position="790"/>
    </location>
</feature>
<protein>
    <submittedName>
        <fullName evidence="5">Bifunctional diguanylate cyclase/phosphodiesterase</fullName>
    </submittedName>
</protein>
<organism evidence="5 6">
    <name type="scientific">Dactylosporangium maewongense</name>
    <dbReference type="NCBI Taxonomy" id="634393"/>
    <lineage>
        <taxon>Bacteria</taxon>
        <taxon>Bacillati</taxon>
        <taxon>Actinomycetota</taxon>
        <taxon>Actinomycetes</taxon>
        <taxon>Micromonosporales</taxon>
        <taxon>Micromonosporaceae</taxon>
        <taxon>Dactylosporangium</taxon>
    </lineage>
</organism>
<dbReference type="SMART" id="SM00267">
    <property type="entry name" value="GGDEF"/>
    <property type="match status" value="1"/>
</dbReference>
<dbReference type="NCBIfam" id="TIGR00254">
    <property type="entry name" value="GGDEF"/>
    <property type="match status" value="1"/>
</dbReference>
<dbReference type="SMART" id="SM00052">
    <property type="entry name" value="EAL"/>
    <property type="match status" value="1"/>
</dbReference>
<feature type="transmembrane region" description="Helical" evidence="2">
    <location>
        <begin position="138"/>
        <end position="161"/>
    </location>
</feature>
<dbReference type="EMBL" id="BAAAQD010000001">
    <property type="protein sequence ID" value="GAA1499484.1"/>
    <property type="molecule type" value="Genomic_DNA"/>
</dbReference>
<feature type="domain" description="GGDEF" evidence="4">
    <location>
        <begin position="361"/>
        <end position="492"/>
    </location>
</feature>
<reference evidence="6" key="1">
    <citation type="journal article" date="2019" name="Int. J. Syst. Evol. Microbiol.">
        <title>The Global Catalogue of Microorganisms (GCM) 10K type strain sequencing project: providing services to taxonomists for standard genome sequencing and annotation.</title>
        <authorList>
            <consortium name="The Broad Institute Genomics Platform"/>
            <consortium name="The Broad Institute Genome Sequencing Center for Infectious Disease"/>
            <person name="Wu L."/>
            <person name="Ma J."/>
        </authorList>
    </citation>
    <scope>NUCLEOTIDE SEQUENCE [LARGE SCALE GENOMIC DNA]</scope>
    <source>
        <strain evidence="6">JCM 15933</strain>
    </source>
</reference>
<dbReference type="InterPro" id="IPR029787">
    <property type="entry name" value="Nucleotide_cyclase"/>
</dbReference>
<feature type="transmembrane region" description="Helical" evidence="2">
    <location>
        <begin position="73"/>
        <end position="93"/>
    </location>
</feature>
<dbReference type="InterPro" id="IPR043128">
    <property type="entry name" value="Rev_trsase/Diguanyl_cyclase"/>
</dbReference>
<dbReference type="RefSeq" id="WP_344498363.1">
    <property type="nucleotide sequence ID" value="NZ_BAAAQD010000001.1"/>
</dbReference>
<dbReference type="InterPro" id="IPR001633">
    <property type="entry name" value="EAL_dom"/>
</dbReference>
<evidence type="ECO:0000313" key="6">
    <source>
        <dbReference type="Proteomes" id="UP001501470"/>
    </source>
</evidence>
<comment type="caution">
    <text evidence="5">The sequence shown here is derived from an EMBL/GenBank/DDBJ whole genome shotgun (WGS) entry which is preliminary data.</text>
</comment>
<dbReference type="PROSITE" id="PS50883">
    <property type="entry name" value="EAL"/>
    <property type="match status" value="1"/>
</dbReference>
<dbReference type="Pfam" id="PF00563">
    <property type="entry name" value="EAL"/>
    <property type="match status" value="1"/>
</dbReference>
<name>A0ABN1ZIJ6_9ACTN</name>
<dbReference type="PANTHER" id="PTHR33121:SF79">
    <property type="entry name" value="CYCLIC DI-GMP PHOSPHODIESTERASE PDED-RELATED"/>
    <property type="match status" value="1"/>
</dbReference>
<feature type="transmembrane region" description="Helical" evidence="2">
    <location>
        <begin position="42"/>
        <end position="61"/>
    </location>
</feature>
<feature type="transmembrane region" description="Helical" evidence="2">
    <location>
        <begin position="173"/>
        <end position="193"/>
    </location>
</feature>
<dbReference type="PANTHER" id="PTHR33121">
    <property type="entry name" value="CYCLIC DI-GMP PHOSPHODIESTERASE PDEF"/>
    <property type="match status" value="1"/>
</dbReference>
<dbReference type="CDD" id="cd01948">
    <property type="entry name" value="EAL"/>
    <property type="match status" value="1"/>
</dbReference>
<dbReference type="SUPFAM" id="SSF141868">
    <property type="entry name" value="EAL domain-like"/>
    <property type="match status" value="1"/>
</dbReference>
<dbReference type="PROSITE" id="PS50887">
    <property type="entry name" value="GGDEF"/>
    <property type="match status" value="1"/>
</dbReference>
<dbReference type="InterPro" id="IPR050706">
    <property type="entry name" value="Cyclic-di-GMP_PDE-like"/>
</dbReference>
<keyword evidence="2" id="KW-1133">Transmembrane helix</keyword>
<feature type="transmembrane region" description="Helical" evidence="2">
    <location>
        <begin position="272"/>
        <end position="289"/>
    </location>
</feature>
<dbReference type="Proteomes" id="UP001501470">
    <property type="component" value="Unassembled WGS sequence"/>
</dbReference>
<dbReference type="Gene3D" id="3.20.20.450">
    <property type="entry name" value="EAL domain"/>
    <property type="match status" value="1"/>
</dbReference>
<feature type="transmembrane region" description="Helical" evidence="2">
    <location>
        <begin position="205"/>
        <end position="226"/>
    </location>
</feature>
<keyword evidence="2" id="KW-0812">Transmembrane</keyword>
<gene>
    <name evidence="5" type="ORF">GCM10009827_001480</name>
</gene>
<accession>A0ABN1ZIJ6</accession>
<keyword evidence="6" id="KW-1185">Reference proteome</keyword>
<keyword evidence="2" id="KW-0472">Membrane</keyword>
<evidence type="ECO:0000256" key="1">
    <source>
        <dbReference type="SAM" id="MobiDB-lite"/>
    </source>
</evidence>
<feature type="domain" description="EAL" evidence="3">
    <location>
        <begin position="507"/>
        <end position="764"/>
    </location>
</feature>
<proteinExistence type="predicted"/>
<evidence type="ECO:0000256" key="2">
    <source>
        <dbReference type="SAM" id="Phobius"/>
    </source>
</evidence>
<feature type="transmembrane region" description="Helical" evidence="2">
    <location>
        <begin position="105"/>
        <end position="126"/>
    </location>
</feature>
<dbReference type="Pfam" id="PF00990">
    <property type="entry name" value="GGDEF"/>
    <property type="match status" value="1"/>
</dbReference>
<evidence type="ECO:0000259" key="3">
    <source>
        <dbReference type="PROSITE" id="PS50883"/>
    </source>
</evidence>
<dbReference type="CDD" id="cd01949">
    <property type="entry name" value="GGDEF"/>
    <property type="match status" value="1"/>
</dbReference>
<dbReference type="InterPro" id="IPR035919">
    <property type="entry name" value="EAL_sf"/>
</dbReference>